<dbReference type="AlphaFoldDB" id="C6SZP6"/>
<protein>
    <submittedName>
        <fullName evidence="1">Uncharacterized protein</fullName>
    </submittedName>
</protein>
<accession>C6SZP6</accession>
<reference evidence="1" key="1">
    <citation type="submission" date="2009-08" db="EMBL/GenBank/DDBJ databases">
        <authorList>
            <person name="Cheung F."/>
            <person name="Xiao Y."/>
            <person name="Chan A."/>
            <person name="Moskal W."/>
            <person name="Town C.D."/>
        </authorList>
    </citation>
    <scope>NUCLEOTIDE SEQUENCE</scope>
</reference>
<dbReference type="EMBL" id="BT090648">
    <property type="protein sequence ID" value="ACU14719.1"/>
    <property type="molecule type" value="mRNA"/>
</dbReference>
<proteinExistence type="evidence at transcript level"/>
<evidence type="ECO:0000313" key="1">
    <source>
        <dbReference type="EMBL" id="ACU14719.1"/>
    </source>
</evidence>
<organism evidence="1">
    <name type="scientific">Glycine max</name>
    <name type="common">Soybean</name>
    <name type="synonym">Glycine hispida</name>
    <dbReference type="NCBI Taxonomy" id="3847"/>
    <lineage>
        <taxon>Eukaryota</taxon>
        <taxon>Viridiplantae</taxon>
        <taxon>Streptophyta</taxon>
        <taxon>Embryophyta</taxon>
        <taxon>Tracheophyta</taxon>
        <taxon>Spermatophyta</taxon>
        <taxon>Magnoliopsida</taxon>
        <taxon>eudicotyledons</taxon>
        <taxon>Gunneridae</taxon>
        <taxon>Pentapetalae</taxon>
        <taxon>rosids</taxon>
        <taxon>fabids</taxon>
        <taxon>Fabales</taxon>
        <taxon>Fabaceae</taxon>
        <taxon>Papilionoideae</taxon>
        <taxon>50 kb inversion clade</taxon>
        <taxon>NPAAA clade</taxon>
        <taxon>indigoferoid/millettioid clade</taxon>
        <taxon>Phaseoleae</taxon>
        <taxon>Glycine</taxon>
        <taxon>Glycine subgen. Soja</taxon>
    </lineage>
</organism>
<name>C6SZP6_SOYBN</name>
<sequence>MIPYFELHKSTNKRRRTIHQTRTSHPIVALDLPMVHHQAPLADCHMDILWVQTVSWRLCHSTQPTIPATRKNSIPHTARPMLHTFRQCQQYDLYTVREMQCRCPTGVPHSWEGVCREHSVCRRGGPCRSGGEERKQRIGKRRRFRLRSSMLRSSISLPWLMIISFS</sequence>